<sequence length="73" mass="7559">MTAKNGAAGKATRHGSAASHAPPANASFPSTPDTQPVLQPCEKQDRLSVEGEREGGFEVKITRVGGVDVRASE</sequence>
<accession>A0ABQ7Q710</accession>
<feature type="region of interest" description="Disordered" evidence="1">
    <location>
        <begin position="1"/>
        <end position="57"/>
    </location>
</feature>
<reference evidence="2 3" key="1">
    <citation type="submission" date="2021-06" db="EMBL/GenBank/DDBJ databases">
        <title>A haploid diamondback moth (Plutella xylostella L.) genome assembly resolves 31 chromosomes and identifies a diamide resistance mutation.</title>
        <authorList>
            <person name="Ward C.M."/>
            <person name="Perry K.D."/>
            <person name="Baker G."/>
            <person name="Powis K."/>
            <person name="Heckel D.G."/>
            <person name="Baxter S.W."/>
        </authorList>
    </citation>
    <scope>NUCLEOTIDE SEQUENCE [LARGE SCALE GENOMIC DNA]</scope>
    <source>
        <strain evidence="2 3">LV</strain>
        <tissue evidence="2">Single pupa</tissue>
    </source>
</reference>
<feature type="compositionally biased region" description="Low complexity" evidence="1">
    <location>
        <begin position="16"/>
        <end position="30"/>
    </location>
</feature>
<name>A0ABQ7Q710_PLUXY</name>
<feature type="non-terminal residue" evidence="2">
    <location>
        <position position="73"/>
    </location>
</feature>
<dbReference type="Proteomes" id="UP000823941">
    <property type="component" value="Chromosome 20"/>
</dbReference>
<feature type="compositionally biased region" description="Basic and acidic residues" evidence="1">
    <location>
        <begin position="42"/>
        <end position="57"/>
    </location>
</feature>
<comment type="caution">
    <text evidence="2">The sequence shown here is derived from an EMBL/GenBank/DDBJ whole genome shotgun (WGS) entry which is preliminary data.</text>
</comment>
<keyword evidence="3" id="KW-1185">Reference proteome</keyword>
<evidence type="ECO:0000313" key="3">
    <source>
        <dbReference type="Proteomes" id="UP000823941"/>
    </source>
</evidence>
<organism evidence="2 3">
    <name type="scientific">Plutella xylostella</name>
    <name type="common">Diamondback moth</name>
    <name type="synonym">Plutella maculipennis</name>
    <dbReference type="NCBI Taxonomy" id="51655"/>
    <lineage>
        <taxon>Eukaryota</taxon>
        <taxon>Metazoa</taxon>
        <taxon>Ecdysozoa</taxon>
        <taxon>Arthropoda</taxon>
        <taxon>Hexapoda</taxon>
        <taxon>Insecta</taxon>
        <taxon>Pterygota</taxon>
        <taxon>Neoptera</taxon>
        <taxon>Endopterygota</taxon>
        <taxon>Lepidoptera</taxon>
        <taxon>Glossata</taxon>
        <taxon>Ditrysia</taxon>
        <taxon>Yponomeutoidea</taxon>
        <taxon>Plutellidae</taxon>
        <taxon>Plutella</taxon>
    </lineage>
</organism>
<gene>
    <name evidence="2" type="ORF">JYU34_015389</name>
</gene>
<dbReference type="EMBL" id="JAHIBW010000020">
    <property type="protein sequence ID" value="KAG7301016.1"/>
    <property type="molecule type" value="Genomic_DNA"/>
</dbReference>
<protein>
    <submittedName>
        <fullName evidence="2">Uncharacterized protein</fullName>
    </submittedName>
</protein>
<proteinExistence type="predicted"/>
<evidence type="ECO:0000256" key="1">
    <source>
        <dbReference type="SAM" id="MobiDB-lite"/>
    </source>
</evidence>
<evidence type="ECO:0000313" key="2">
    <source>
        <dbReference type="EMBL" id="KAG7301016.1"/>
    </source>
</evidence>